<dbReference type="GO" id="GO:0005507">
    <property type="term" value="F:copper ion binding"/>
    <property type="evidence" value="ECO:0007669"/>
    <property type="project" value="InterPro"/>
</dbReference>
<evidence type="ECO:0000259" key="15">
    <source>
        <dbReference type="PROSITE" id="PS50857"/>
    </source>
</evidence>
<keyword evidence="17" id="KW-1185">Reference proteome</keyword>
<feature type="transmembrane region" description="Helical" evidence="14">
    <location>
        <begin position="31"/>
        <end position="52"/>
    </location>
</feature>
<dbReference type="Gene3D" id="2.60.40.420">
    <property type="entry name" value="Cupredoxins - blue copper proteins"/>
    <property type="match status" value="1"/>
</dbReference>
<name>A0A928YTS6_9GAMM</name>
<dbReference type="NCBIfam" id="TIGR02866">
    <property type="entry name" value="CoxB"/>
    <property type="match status" value="1"/>
</dbReference>
<protein>
    <recommendedName>
        <fullName evidence="12">Cytochrome aa3 subunit 2</fullName>
    </recommendedName>
</protein>
<dbReference type="GO" id="GO:0042773">
    <property type="term" value="P:ATP synthesis coupled electron transport"/>
    <property type="evidence" value="ECO:0007669"/>
    <property type="project" value="TreeGrafter"/>
</dbReference>
<dbReference type="CDD" id="cd04213">
    <property type="entry name" value="CuRO_CcO_Caa3_II"/>
    <property type="match status" value="1"/>
</dbReference>
<keyword evidence="9" id="KW-0186">Copper</keyword>
<feature type="transmembrane region" description="Helical" evidence="14">
    <location>
        <begin position="72"/>
        <end position="93"/>
    </location>
</feature>
<dbReference type="PROSITE" id="PS00078">
    <property type="entry name" value="COX2"/>
    <property type="match status" value="1"/>
</dbReference>
<keyword evidence="3" id="KW-0813">Transport</keyword>
<dbReference type="EMBL" id="PRDL01000001">
    <property type="protein sequence ID" value="MBE8716685.1"/>
    <property type="molecule type" value="Genomic_DNA"/>
</dbReference>
<comment type="function">
    <text evidence="11">Subunits I and II form the functional core of the enzyme complex. Electrons originating in cytochrome c are transferred via heme a and Cu(A) to the binuclear center formed by heme a3 and Cu(B).</text>
</comment>
<evidence type="ECO:0000256" key="2">
    <source>
        <dbReference type="ARBA" id="ARBA00007866"/>
    </source>
</evidence>
<gene>
    <name evidence="16" type="primary">coxB</name>
    <name evidence="16" type="ORF">C4F51_05715</name>
</gene>
<evidence type="ECO:0000256" key="9">
    <source>
        <dbReference type="ARBA" id="ARBA00023008"/>
    </source>
</evidence>
<evidence type="ECO:0000256" key="10">
    <source>
        <dbReference type="ARBA" id="ARBA00023136"/>
    </source>
</evidence>
<evidence type="ECO:0000256" key="7">
    <source>
        <dbReference type="ARBA" id="ARBA00022982"/>
    </source>
</evidence>
<keyword evidence="10 14" id="KW-0472">Membrane</keyword>
<evidence type="ECO:0000256" key="1">
    <source>
        <dbReference type="ARBA" id="ARBA00004141"/>
    </source>
</evidence>
<dbReference type="InterPro" id="IPR014222">
    <property type="entry name" value="Cyt_c_oxidase_su2"/>
</dbReference>
<dbReference type="PANTHER" id="PTHR22888">
    <property type="entry name" value="CYTOCHROME C OXIDASE, SUBUNIT II"/>
    <property type="match status" value="1"/>
</dbReference>
<dbReference type="InterPro" id="IPR008972">
    <property type="entry name" value="Cupredoxin"/>
</dbReference>
<dbReference type="InterPro" id="IPR034236">
    <property type="entry name" value="CuRO_CcO_Caa3_II"/>
</dbReference>
<dbReference type="PROSITE" id="PS50857">
    <property type="entry name" value="COX2_CUA"/>
    <property type="match status" value="1"/>
</dbReference>
<proteinExistence type="inferred from homology"/>
<dbReference type="Pfam" id="PF00116">
    <property type="entry name" value="COX2"/>
    <property type="match status" value="1"/>
</dbReference>
<dbReference type="AlphaFoldDB" id="A0A928YTS6"/>
<comment type="similarity">
    <text evidence="2">Belongs to the cytochrome c oxidase subunit 2 family.</text>
</comment>
<accession>A0A928YTS6</accession>
<sequence>MYLPLMFLLSACSGPFSMLDAQGPAARDALFLWWLMFGMFSVVFFAVIILWFVAIRKKQTPQHNTATMHRRWIIGGGLILPISAMILILFFGIPAGHRMLPLPSDSEDIFVIEVTGHQWWWEVVYPEHGIRLQNEIHIPADTPIDIRLTSNDVIHSFWVPQLAGKLDMIPGKTNTLRLQADYPGEYRGQCAEFCGLNHAFMQFTLTAHSPENFAQWLQEAQ</sequence>
<dbReference type="GO" id="GO:0016020">
    <property type="term" value="C:membrane"/>
    <property type="evidence" value="ECO:0007669"/>
    <property type="project" value="UniProtKB-SubCell"/>
</dbReference>
<evidence type="ECO:0000256" key="14">
    <source>
        <dbReference type="SAM" id="Phobius"/>
    </source>
</evidence>
<evidence type="ECO:0000256" key="4">
    <source>
        <dbReference type="ARBA" id="ARBA00022660"/>
    </source>
</evidence>
<feature type="domain" description="Cytochrome oxidase subunit II copper A binding" evidence="15">
    <location>
        <begin position="107"/>
        <end position="219"/>
    </location>
</feature>
<keyword evidence="6" id="KW-0479">Metal-binding</keyword>
<evidence type="ECO:0000256" key="5">
    <source>
        <dbReference type="ARBA" id="ARBA00022692"/>
    </source>
</evidence>
<keyword evidence="8 14" id="KW-1133">Transmembrane helix</keyword>
<evidence type="ECO:0000256" key="6">
    <source>
        <dbReference type="ARBA" id="ARBA00022723"/>
    </source>
</evidence>
<evidence type="ECO:0000256" key="12">
    <source>
        <dbReference type="ARBA" id="ARBA00031399"/>
    </source>
</evidence>
<evidence type="ECO:0000313" key="17">
    <source>
        <dbReference type="Proteomes" id="UP000652567"/>
    </source>
</evidence>
<comment type="catalytic activity">
    <reaction evidence="13">
        <text>4 Fe(II)-[cytochrome c] + O2 + 8 H(+)(in) = 4 Fe(III)-[cytochrome c] + 2 H2O + 4 H(+)(out)</text>
        <dbReference type="Rhea" id="RHEA:11436"/>
        <dbReference type="Rhea" id="RHEA-COMP:10350"/>
        <dbReference type="Rhea" id="RHEA-COMP:14399"/>
        <dbReference type="ChEBI" id="CHEBI:15377"/>
        <dbReference type="ChEBI" id="CHEBI:15378"/>
        <dbReference type="ChEBI" id="CHEBI:15379"/>
        <dbReference type="ChEBI" id="CHEBI:29033"/>
        <dbReference type="ChEBI" id="CHEBI:29034"/>
        <dbReference type="EC" id="7.1.1.9"/>
    </reaction>
</comment>
<evidence type="ECO:0000313" key="16">
    <source>
        <dbReference type="EMBL" id="MBE8716685.1"/>
    </source>
</evidence>
<dbReference type="Proteomes" id="UP000652567">
    <property type="component" value="Unassembled WGS sequence"/>
</dbReference>
<dbReference type="PANTHER" id="PTHR22888:SF9">
    <property type="entry name" value="CYTOCHROME C OXIDASE SUBUNIT 2"/>
    <property type="match status" value="1"/>
</dbReference>
<comment type="caution">
    <text evidence="16">The sequence shown here is derived from an EMBL/GenBank/DDBJ whole genome shotgun (WGS) entry which is preliminary data.</text>
</comment>
<evidence type="ECO:0000256" key="3">
    <source>
        <dbReference type="ARBA" id="ARBA00022448"/>
    </source>
</evidence>
<keyword evidence="5 14" id="KW-0812">Transmembrane</keyword>
<organism evidence="16 17">
    <name type="scientific">Cellvibrio polysaccharolyticus</name>
    <dbReference type="NCBI Taxonomy" id="2082724"/>
    <lineage>
        <taxon>Bacteria</taxon>
        <taxon>Pseudomonadati</taxon>
        <taxon>Pseudomonadota</taxon>
        <taxon>Gammaproteobacteria</taxon>
        <taxon>Cellvibrionales</taxon>
        <taxon>Cellvibrionaceae</taxon>
        <taxon>Cellvibrio</taxon>
    </lineage>
</organism>
<dbReference type="GO" id="GO:0004129">
    <property type="term" value="F:cytochrome-c oxidase activity"/>
    <property type="evidence" value="ECO:0007669"/>
    <property type="project" value="UniProtKB-EC"/>
</dbReference>
<evidence type="ECO:0000256" key="11">
    <source>
        <dbReference type="ARBA" id="ARBA00024688"/>
    </source>
</evidence>
<keyword evidence="7" id="KW-0249">Electron transport</keyword>
<dbReference type="InterPro" id="IPR045187">
    <property type="entry name" value="CcO_II"/>
</dbReference>
<dbReference type="InterPro" id="IPR002429">
    <property type="entry name" value="CcO_II-like_C"/>
</dbReference>
<evidence type="ECO:0000256" key="13">
    <source>
        <dbReference type="ARBA" id="ARBA00047816"/>
    </source>
</evidence>
<dbReference type="InterPro" id="IPR001505">
    <property type="entry name" value="Copper_CuA"/>
</dbReference>
<evidence type="ECO:0000256" key="8">
    <source>
        <dbReference type="ARBA" id="ARBA00022989"/>
    </source>
</evidence>
<reference evidence="16" key="1">
    <citation type="submission" date="2018-07" db="EMBL/GenBank/DDBJ databases">
        <title>Genome assembly of strain Ka43.</title>
        <authorList>
            <person name="Kukolya J."/>
            <person name="Nagy I."/>
            <person name="Horvath B."/>
            <person name="Toth A."/>
        </authorList>
    </citation>
    <scope>NUCLEOTIDE SEQUENCE</scope>
    <source>
        <strain evidence="16">KB43</strain>
    </source>
</reference>
<dbReference type="GO" id="GO:0016491">
    <property type="term" value="F:oxidoreductase activity"/>
    <property type="evidence" value="ECO:0007669"/>
    <property type="project" value="InterPro"/>
</dbReference>
<dbReference type="SUPFAM" id="SSF49503">
    <property type="entry name" value="Cupredoxins"/>
    <property type="match status" value="1"/>
</dbReference>
<keyword evidence="4" id="KW-0679">Respiratory chain</keyword>
<comment type="subcellular location">
    <subcellularLocation>
        <location evidence="1">Membrane</location>
        <topology evidence="1">Multi-pass membrane protein</topology>
    </subcellularLocation>
</comment>